<dbReference type="EMBL" id="JADOGI010000440">
    <property type="protein sequence ID" value="MBF8194523.1"/>
    <property type="molecule type" value="Genomic_DNA"/>
</dbReference>
<organism evidence="2 3">
    <name type="scientific">Nonomuraea cypriaca</name>
    <dbReference type="NCBI Taxonomy" id="1187855"/>
    <lineage>
        <taxon>Bacteria</taxon>
        <taxon>Bacillati</taxon>
        <taxon>Actinomycetota</taxon>
        <taxon>Actinomycetes</taxon>
        <taxon>Streptosporangiales</taxon>
        <taxon>Streptosporangiaceae</taxon>
        <taxon>Nonomuraea</taxon>
    </lineage>
</organism>
<feature type="chain" id="PRO_5037919086" evidence="1">
    <location>
        <begin position="26"/>
        <end position="296"/>
    </location>
</feature>
<keyword evidence="3" id="KW-1185">Reference proteome</keyword>
<comment type="caution">
    <text evidence="2">The sequence shown here is derived from an EMBL/GenBank/DDBJ whole genome shotgun (WGS) entry which is preliminary data.</text>
</comment>
<keyword evidence="1" id="KW-0732">Signal</keyword>
<reference evidence="2" key="1">
    <citation type="submission" date="2020-11" db="EMBL/GenBank/DDBJ databases">
        <title>Whole-genome analyses of Nonomuraea sp. K274.</title>
        <authorList>
            <person name="Veyisoglu A."/>
        </authorList>
    </citation>
    <scope>NUCLEOTIDE SEQUENCE</scope>
    <source>
        <strain evidence="2">K274</strain>
    </source>
</reference>
<dbReference type="InterPro" id="IPR049511">
    <property type="entry name" value="PGH-like_rpt"/>
</dbReference>
<dbReference type="AlphaFoldDB" id="A0A931APT7"/>
<dbReference type="Proteomes" id="UP000605361">
    <property type="component" value="Unassembled WGS sequence"/>
</dbReference>
<gene>
    <name evidence="2" type="ORF">ITP53_54490</name>
</gene>
<evidence type="ECO:0000313" key="3">
    <source>
        <dbReference type="Proteomes" id="UP000605361"/>
    </source>
</evidence>
<sequence length="296" mass="32396">MHILNKTAAVLVVLIAAGTPMVADAQAAPARAAGAQAKSAYVAYHDISSAQHAERSTTLRAQGFTLGTLSVSAGPRYAAVWVKGRADSPWVIPPGPYQALHQDMSDKEYQRRFVHYTAHGYQPKVVTATGSGASATFAALFVKARGAFEVRHGLRPNQLSVRNIRARAKGMWPTSIDVYGSAADPLYVAVWSVNPNPKGRIWKLTTDMTPTQYNAEFQRRVDSGFRLTSIAVSPWGTYTAVWFTDDSLATTSWHSYSGMSAAGYQKRFNELKAKGFYPSQVNSENGIYAAVWDVWR</sequence>
<evidence type="ECO:0000256" key="1">
    <source>
        <dbReference type="SAM" id="SignalP"/>
    </source>
</evidence>
<dbReference type="Pfam" id="PF17660">
    <property type="entry name" value="BTRD1"/>
    <property type="match status" value="5"/>
</dbReference>
<feature type="signal peptide" evidence="1">
    <location>
        <begin position="1"/>
        <end position="25"/>
    </location>
</feature>
<name>A0A931APT7_9ACTN</name>
<protein>
    <submittedName>
        <fullName evidence="2">Uncharacterized protein</fullName>
    </submittedName>
</protein>
<dbReference type="RefSeq" id="WP_195903337.1">
    <property type="nucleotide sequence ID" value="NZ_JADOGI010000440.1"/>
</dbReference>
<evidence type="ECO:0000313" key="2">
    <source>
        <dbReference type="EMBL" id="MBF8194523.1"/>
    </source>
</evidence>
<accession>A0A931APT7</accession>
<proteinExistence type="predicted"/>